<dbReference type="Proteomes" id="UP001597053">
    <property type="component" value="Unassembled WGS sequence"/>
</dbReference>
<keyword evidence="2" id="KW-1185">Reference proteome</keyword>
<accession>A0ABW3A8W0</accession>
<gene>
    <name evidence="1" type="ORF">ACFQZ8_25960</name>
</gene>
<proteinExistence type="predicted"/>
<sequence>AAAHLRGTAARVRSAYDEIADQIAHGDAPHSALISTSCVDELNHIRPLLDERGASQQIRHLVELNFLLANLVDHITQVSSSDLPQPGRGSSPEVAR</sequence>
<evidence type="ECO:0008006" key="3">
    <source>
        <dbReference type="Google" id="ProtNLM"/>
    </source>
</evidence>
<organism evidence="1 2">
    <name type="scientific">Micromonospora azadirachtae</name>
    <dbReference type="NCBI Taxonomy" id="1970735"/>
    <lineage>
        <taxon>Bacteria</taxon>
        <taxon>Bacillati</taxon>
        <taxon>Actinomycetota</taxon>
        <taxon>Actinomycetes</taxon>
        <taxon>Micromonosporales</taxon>
        <taxon>Micromonosporaceae</taxon>
        <taxon>Micromonospora</taxon>
    </lineage>
</organism>
<feature type="non-terminal residue" evidence="1">
    <location>
        <position position="1"/>
    </location>
</feature>
<evidence type="ECO:0000313" key="1">
    <source>
        <dbReference type="EMBL" id="MFD0787362.1"/>
    </source>
</evidence>
<comment type="caution">
    <text evidence="1">The sequence shown here is derived from an EMBL/GenBank/DDBJ whole genome shotgun (WGS) entry which is preliminary data.</text>
</comment>
<name>A0ABW3A8W0_9ACTN</name>
<evidence type="ECO:0000313" key="2">
    <source>
        <dbReference type="Proteomes" id="UP001597053"/>
    </source>
</evidence>
<reference evidence="2" key="1">
    <citation type="journal article" date="2019" name="Int. J. Syst. Evol. Microbiol.">
        <title>The Global Catalogue of Microorganisms (GCM) 10K type strain sequencing project: providing services to taxonomists for standard genome sequencing and annotation.</title>
        <authorList>
            <consortium name="The Broad Institute Genomics Platform"/>
            <consortium name="The Broad Institute Genome Sequencing Center for Infectious Disease"/>
            <person name="Wu L."/>
            <person name="Ma J."/>
        </authorList>
    </citation>
    <scope>NUCLEOTIDE SEQUENCE [LARGE SCALE GENOMIC DNA]</scope>
    <source>
        <strain evidence="2">JCM 32148</strain>
    </source>
</reference>
<dbReference type="EMBL" id="JBHTHM010001950">
    <property type="protein sequence ID" value="MFD0787362.1"/>
    <property type="molecule type" value="Genomic_DNA"/>
</dbReference>
<protein>
    <recommendedName>
        <fullName evidence="3">FUSC family protein</fullName>
    </recommendedName>
</protein>